<dbReference type="AlphaFoldDB" id="A0A4E9DP05"/>
<name>A0A4E9DP05_GIBZA</name>
<reference evidence="2" key="1">
    <citation type="submission" date="2019-04" db="EMBL/GenBank/DDBJ databases">
        <authorList>
            <person name="Melise S."/>
            <person name="Noan J."/>
            <person name="Okalmin O."/>
        </authorList>
    </citation>
    <scope>NUCLEOTIDE SEQUENCE</scope>
    <source>
        <strain evidence="2">FN9</strain>
    </source>
</reference>
<proteinExistence type="predicted"/>
<dbReference type="EMBL" id="CAJPIJ010000104">
    <property type="protein sequence ID" value="CAG1975358.1"/>
    <property type="molecule type" value="Genomic_DNA"/>
</dbReference>
<reference evidence="1" key="2">
    <citation type="submission" date="2021-03" db="EMBL/GenBank/DDBJ databases">
        <authorList>
            <person name="Alouane T."/>
            <person name="Langin T."/>
            <person name="Bonhomme L."/>
        </authorList>
    </citation>
    <scope>NUCLEOTIDE SEQUENCE</scope>
    <source>
        <strain evidence="1">MDC_Fg202</strain>
    </source>
</reference>
<evidence type="ECO:0000313" key="1">
    <source>
        <dbReference type="EMBL" id="CAG1975358.1"/>
    </source>
</evidence>
<gene>
    <name evidence="2" type="ORF">FUG_LOCUS55339</name>
    <name evidence="1" type="ORF">MDCFG202_LOCUS142494</name>
</gene>
<protein>
    <submittedName>
        <fullName evidence="2">Uncharacterized protein</fullName>
    </submittedName>
</protein>
<organism evidence="2">
    <name type="scientific">Gibberella zeae</name>
    <name type="common">Wheat head blight fungus</name>
    <name type="synonym">Fusarium graminearum</name>
    <dbReference type="NCBI Taxonomy" id="5518"/>
    <lineage>
        <taxon>Eukaryota</taxon>
        <taxon>Fungi</taxon>
        <taxon>Dikarya</taxon>
        <taxon>Ascomycota</taxon>
        <taxon>Pezizomycotina</taxon>
        <taxon>Sordariomycetes</taxon>
        <taxon>Hypocreomycetidae</taxon>
        <taxon>Hypocreales</taxon>
        <taxon>Nectriaceae</taxon>
        <taxon>Fusarium</taxon>
    </lineage>
</organism>
<accession>A0A4E9DP05</accession>
<dbReference type="Proteomes" id="UP000746612">
    <property type="component" value="Unassembled WGS sequence"/>
</dbReference>
<evidence type="ECO:0000313" key="2">
    <source>
        <dbReference type="EMBL" id="VIO53040.1"/>
    </source>
</evidence>
<sequence length="152" mass="16746">MSLTGNGPTQVPTDTIRKAHGVLLCQRFLQARPLSHLVPTYQGTKLKASSEQIITATQSHSFIHSFIHSALDDRPFCSHPSLHSEPVNNTLLVTSFFLTHTIYCECCCHRIKNHATLILSNNEDPGRVGAVRCVVFTSLAARPPLCSRQVAN</sequence>
<dbReference type="EMBL" id="CAAKMV010000044">
    <property type="protein sequence ID" value="VIO53040.1"/>
    <property type="molecule type" value="Genomic_DNA"/>
</dbReference>